<dbReference type="OrthoDB" id="9797743at2"/>
<dbReference type="GO" id="GO:0006281">
    <property type="term" value="P:DNA repair"/>
    <property type="evidence" value="ECO:0007669"/>
    <property type="project" value="TreeGrafter"/>
</dbReference>
<dbReference type="PANTHER" id="PTHR43434">
    <property type="entry name" value="PHOSPHOGLYCOLATE PHOSPHATASE"/>
    <property type="match status" value="1"/>
</dbReference>
<evidence type="ECO:0000313" key="5">
    <source>
        <dbReference type="EMBL" id="CUH75279.1"/>
    </source>
</evidence>
<dbReference type="Gene3D" id="1.10.150.240">
    <property type="entry name" value="Putative phosphatase, domain 2"/>
    <property type="match status" value="1"/>
</dbReference>
<reference evidence="5 6" key="1">
    <citation type="submission" date="2015-09" db="EMBL/GenBank/DDBJ databases">
        <authorList>
            <consortium name="Swine Surveillance"/>
        </authorList>
    </citation>
    <scope>NUCLEOTIDE SEQUENCE [LARGE SCALE GENOMIC DNA]</scope>
    <source>
        <strain evidence="5 6">CECT 7557</strain>
    </source>
</reference>
<dbReference type="GO" id="GO:0005829">
    <property type="term" value="C:cytosol"/>
    <property type="evidence" value="ECO:0007669"/>
    <property type="project" value="TreeGrafter"/>
</dbReference>
<comment type="similarity">
    <text evidence="3">Belongs to the HAD-like hydrolase superfamily. CbbY/CbbZ/Gph/YieH family.</text>
</comment>
<protein>
    <recommendedName>
        <fullName evidence="4">phosphoglycolate phosphatase</fullName>
        <ecNumber evidence="4">3.1.3.18</ecNumber>
    </recommendedName>
</protein>
<dbReference type="Gene3D" id="3.40.50.1000">
    <property type="entry name" value="HAD superfamily/HAD-like"/>
    <property type="match status" value="1"/>
</dbReference>
<dbReference type="NCBIfam" id="TIGR01549">
    <property type="entry name" value="HAD-SF-IA-v1"/>
    <property type="match status" value="1"/>
</dbReference>
<dbReference type="InterPro" id="IPR036412">
    <property type="entry name" value="HAD-like_sf"/>
</dbReference>
<organism evidence="5 6">
    <name type="scientific">Tritonibacter multivorans</name>
    <dbReference type="NCBI Taxonomy" id="928856"/>
    <lineage>
        <taxon>Bacteria</taxon>
        <taxon>Pseudomonadati</taxon>
        <taxon>Pseudomonadota</taxon>
        <taxon>Alphaproteobacteria</taxon>
        <taxon>Rhodobacterales</taxon>
        <taxon>Paracoccaceae</taxon>
        <taxon>Tritonibacter</taxon>
    </lineage>
</organism>
<evidence type="ECO:0000256" key="3">
    <source>
        <dbReference type="ARBA" id="ARBA00006171"/>
    </source>
</evidence>
<name>A0A0P1G0N5_9RHOB</name>
<accession>A0A0P1G0N5</accession>
<keyword evidence="6" id="KW-1185">Reference proteome</keyword>
<sequence>MTRALTPIEGLLFDKDGTLFDFARTWNNWSAGLLADLAGDNAALLERLAAAIDYDLDQKAFLPGSIAIAGTTAEIAEVLVAHLPAYSAASLEAYLHQTSAEADLAEAVPLPPFLDGLRTQGLRLGVMTNDGTHSTRRHLERSGVFDHFDKVICCDSGYGAKPAPDPLLAFATAMTLPPAHVAMVGDSLHDLQAGRAAGMVTIGVLTGMAGPEQLAPFADVVLPDIGHIPAWLAE</sequence>
<proteinExistence type="inferred from homology"/>
<dbReference type="SUPFAM" id="SSF56784">
    <property type="entry name" value="HAD-like"/>
    <property type="match status" value="1"/>
</dbReference>
<dbReference type="GO" id="GO:0008967">
    <property type="term" value="F:phosphoglycolate phosphatase activity"/>
    <property type="evidence" value="ECO:0007669"/>
    <property type="project" value="UniProtKB-EC"/>
</dbReference>
<dbReference type="InterPro" id="IPR006439">
    <property type="entry name" value="HAD-SF_hydro_IA"/>
</dbReference>
<dbReference type="NCBIfam" id="TIGR01509">
    <property type="entry name" value="HAD-SF-IA-v3"/>
    <property type="match status" value="1"/>
</dbReference>
<dbReference type="SFLD" id="SFLDS00003">
    <property type="entry name" value="Haloacid_Dehalogenase"/>
    <property type="match status" value="1"/>
</dbReference>
<dbReference type="SFLD" id="SFLDG01129">
    <property type="entry name" value="C1.5:_HAD__Beta-PGM__Phosphata"/>
    <property type="match status" value="1"/>
</dbReference>
<evidence type="ECO:0000256" key="1">
    <source>
        <dbReference type="ARBA" id="ARBA00000830"/>
    </source>
</evidence>
<comment type="pathway">
    <text evidence="2">Organic acid metabolism; glycolate biosynthesis; glycolate from 2-phosphoglycolate: step 1/1.</text>
</comment>
<gene>
    <name evidence="5" type="primary">ppaX_1</name>
    <name evidence="5" type="ORF">TRM7557_00308</name>
</gene>
<dbReference type="InterPro" id="IPR023214">
    <property type="entry name" value="HAD_sf"/>
</dbReference>
<dbReference type="Proteomes" id="UP000052022">
    <property type="component" value="Unassembled WGS sequence"/>
</dbReference>
<evidence type="ECO:0000313" key="6">
    <source>
        <dbReference type="Proteomes" id="UP000052022"/>
    </source>
</evidence>
<keyword evidence="5" id="KW-0378">Hydrolase</keyword>
<evidence type="ECO:0000256" key="2">
    <source>
        <dbReference type="ARBA" id="ARBA00004818"/>
    </source>
</evidence>
<dbReference type="RefSeq" id="WP_058288457.1">
    <property type="nucleotide sequence ID" value="NZ_CYSD01000012.1"/>
</dbReference>
<dbReference type="Pfam" id="PF00702">
    <property type="entry name" value="Hydrolase"/>
    <property type="match status" value="1"/>
</dbReference>
<dbReference type="PANTHER" id="PTHR43434:SF1">
    <property type="entry name" value="PHOSPHOGLYCOLATE PHOSPHATASE"/>
    <property type="match status" value="1"/>
</dbReference>
<dbReference type="STRING" id="928856.SAMN04488049_10953"/>
<comment type="catalytic activity">
    <reaction evidence="1">
        <text>2-phosphoglycolate + H2O = glycolate + phosphate</text>
        <dbReference type="Rhea" id="RHEA:14369"/>
        <dbReference type="ChEBI" id="CHEBI:15377"/>
        <dbReference type="ChEBI" id="CHEBI:29805"/>
        <dbReference type="ChEBI" id="CHEBI:43474"/>
        <dbReference type="ChEBI" id="CHEBI:58033"/>
        <dbReference type="EC" id="3.1.3.18"/>
    </reaction>
</comment>
<dbReference type="InterPro" id="IPR023198">
    <property type="entry name" value="PGP-like_dom2"/>
</dbReference>
<evidence type="ECO:0000256" key="4">
    <source>
        <dbReference type="ARBA" id="ARBA00013078"/>
    </source>
</evidence>
<dbReference type="EMBL" id="CYSD01000012">
    <property type="protein sequence ID" value="CUH75279.1"/>
    <property type="molecule type" value="Genomic_DNA"/>
</dbReference>
<dbReference type="EC" id="3.1.3.18" evidence="4"/>
<dbReference type="AlphaFoldDB" id="A0A0P1G0N5"/>
<dbReference type="InterPro" id="IPR050155">
    <property type="entry name" value="HAD-like_hydrolase_sf"/>
</dbReference>